<protein>
    <recommendedName>
        <fullName evidence="4">Sulfotransferase</fullName>
    </recommendedName>
</protein>
<evidence type="ECO:0008006" key="4">
    <source>
        <dbReference type="Google" id="ProtNLM"/>
    </source>
</evidence>
<dbReference type="Proteomes" id="UP001208570">
    <property type="component" value="Unassembled WGS sequence"/>
</dbReference>
<keyword evidence="1" id="KW-0472">Membrane</keyword>
<dbReference type="EMBL" id="JAODUP010000151">
    <property type="protein sequence ID" value="KAK2159533.1"/>
    <property type="molecule type" value="Genomic_DNA"/>
</dbReference>
<evidence type="ECO:0000256" key="1">
    <source>
        <dbReference type="SAM" id="Phobius"/>
    </source>
</evidence>
<proteinExistence type="predicted"/>
<gene>
    <name evidence="2" type="ORF">LSH36_151g04036</name>
</gene>
<dbReference type="GO" id="GO:0006790">
    <property type="term" value="P:sulfur compound metabolic process"/>
    <property type="evidence" value="ECO:0007669"/>
    <property type="project" value="TreeGrafter"/>
</dbReference>
<dbReference type="InterPro" id="IPR027417">
    <property type="entry name" value="P-loop_NTPase"/>
</dbReference>
<organism evidence="2 3">
    <name type="scientific">Paralvinella palmiformis</name>
    <dbReference type="NCBI Taxonomy" id="53620"/>
    <lineage>
        <taxon>Eukaryota</taxon>
        <taxon>Metazoa</taxon>
        <taxon>Spiralia</taxon>
        <taxon>Lophotrochozoa</taxon>
        <taxon>Annelida</taxon>
        <taxon>Polychaeta</taxon>
        <taxon>Sedentaria</taxon>
        <taxon>Canalipalpata</taxon>
        <taxon>Terebellida</taxon>
        <taxon>Terebelliformia</taxon>
        <taxon>Alvinellidae</taxon>
        <taxon>Paralvinella</taxon>
    </lineage>
</organism>
<keyword evidence="1" id="KW-0812">Transmembrane</keyword>
<comment type="caution">
    <text evidence="2">The sequence shown here is derived from an EMBL/GenBank/DDBJ whole genome shotgun (WGS) entry which is preliminary data.</text>
</comment>
<dbReference type="PANTHER" id="PTHR10704">
    <property type="entry name" value="CARBOHYDRATE SULFOTRANSFERASE"/>
    <property type="match status" value="1"/>
</dbReference>
<dbReference type="GO" id="GO:0001517">
    <property type="term" value="F:N-acetylglucosamine 6-O-sulfotransferase activity"/>
    <property type="evidence" value="ECO:0007669"/>
    <property type="project" value="TreeGrafter"/>
</dbReference>
<dbReference type="Pfam" id="PF13469">
    <property type="entry name" value="Sulfotransfer_3"/>
    <property type="match status" value="1"/>
</dbReference>
<reference evidence="2" key="1">
    <citation type="journal article" date="2023" name="Mol. Biol. Evol.">
        <title>Third-Generation Sequencing Reveals the Adaptive Role of the Epigenome in Three Deep-Sea Polychaetes.</title>
        <authorList>
            <person name="Perez M."/>
            <person name="Aroh O."/>
            <person name="Sun Y."/>
            <person name="Lan Y."/>
            <person name="Juniper S.K."/>
            <person name="Young C.R."/>
            <person name="Angers B."/>
            <person name="Qian P.Y."/>
        </authorList>
    </citation>
    <scope>NUCLEOTIDE SEQUENCE</scope>
    <source>
        <strain evidence="2">P08H-3</strain>
    </source>
</reference>
<name>A0AAD9N8P3_9ANNE</name>
<dbReference type="SUPFAM" id="SSF52540">
    <property type="entry name" value="P-loop containing nucleoside triphosphate hydrolases"/>
    <property type="match status" value="1"/>
</dbReference>
<keyword evidence="3" id="KW-1185">Reference proteome</keyword>
<dbReference type="GO" id="GO:0006044">
    <property type="term" value="P:N-acetylglucosamine metabolic process"/>
    <property type="evidence" value="ECO:0007669"/>
    <property type="project" value="TreeGrafter"/>
</dbReference>
<dbReference type="PANTHER" id="PTHR10704:SF44">
    <property type="entry name" value="LD35051P-RELATED"/>
    <property type="match status" value="1"/>
</dbReference>
<accession>A0AAD9N8P3</accession>
<keyword evidence="1" id="KW-1133">Transmembrane helix</keyword>
<dbReference type="Gene3D" id="3.40.50.300">
    <property type="entry name" value="P-loop containing nucleotide triphosphate hydrolases"/>
    <property type="match status" value="1"/>
</dbReference>
<dbReference type="InterPro" id="IPR051135">
    <property type="entry name" value="Gal/GlcNAc/GalNAc_ST"/>
</dbReference>
<evidence type="ECO:0000313" key="2">
    <source>
        <dbReference type="EMBL" id="KAK2159533.1"/>
    </source>
</evidence>
<evidence type="ECO:0000313" key="3">
    <source>
        <dbReference type="Proteomes" id="UP001208570"/>
    </source>
</evidence>
<feature type="transmembrane region" description="Helical" evidence="1">
    <location>
        <begin position="6"/>
        <end position="26"/>
    </location>
</feature>
<sequence>MKLLGIIKLICYSMVLFLGIYVLLWLDGLNRQEKQFSLAFRKVAPPRAFDKRQNELVTKILLVTYFRGGSTFLGSIFDENDDVFYWFEPLHGLKLKPQFIGGELRREPHEILKEEVDILANIFTCRLDRLKPAILEDLFSAIYPLSRIMSPYRRCMLNNRIKDNFTANATPTCLHLAAEPCRTSPIRVVKSIRFRLDLVPYLVRRIPDLKVVYYTRDPRGIMFSVDRLTPDDLPDDKLTRGVGVVCGEMYQDITWLDDVTRSNDVRPVLVSYERLATHPHRTAREIYRSLGLAVPDRVLDHLTRITRAANESSMQAGLETTRINSTKTATRWRTDMSAVLLVAVLRNRKCVDVIAKLKYTL</sequence>
<dbReference type="AlphaFoldDB" id="A0AAD9N8P3"/>